<keyword evidence="2" id="KW-0732">Signal</keyword>
<evidence type="ECO:0000256" key="1">
    <source>
        <dbReference type="ARBA" id="ARBA00022801"/>
    </source>
</evidence>
<protein>
    <submittedName>
        <fullName evidence="4">Pimeloyl-ACP methyl ester carboxylesterase</fullName>
    </submittedName>
</protein>
<dbReference type="Gene3D" id="3.40.50.1820">
    <property type="entry name" value="alpha/beta hydrolase"/>
    <property type="match status" value="1"/>
</dbReference>
<dbReference type="GO" id="GO:0004301">
    <property type="term" value="F:epoxide hydrolase activity"/>
    <property type="evidence" value="ECO:0007669"/>
    <property type="project" value="TreeGrafter"/>
</dbReference>
<gene>
    <name evidence="4" type="ORF">GGQ88_000719</name>
</gene>
<dbReference type="Proteomes" id="UP000562395">
    <property type="component" value="Unassembled WGS sequence"/>
</dbReference>
<evidence type="ECO:0000313" key="4">
    <source>
        <dbReference type="EMBL" id="MBB3859479.1"/>
    </source>
</evidence>
<dbReference type="EMBL" id="JACICY010000001">
    <property type="protein sequence ID" value="MBB3859479.1"/>
    <property type="molecule type" value="Genomic_DNA"/>
</dbReference>
<evidence type="ECO:0000259" key="3">
    <source>
        <dbReference type="Pfam" id="PF00561"/>
    </source>
</evidence>
<dbReference type="PRINTS" id="PR00412">
    <property type="entry name" value="EPOXHYDRLASE"/>
</dbReference>
<proteinExistence type="predicted"/>
<dbReference type="InterPro" id="IPR000073">
    <property type="entry name" value="AB_hydrolase_1"/>
</dbReference>
<keyword evidence="1" id="KW-0378">Hydrolase</keyword>
<dbReference type="SUPFAM" id="SSF53474">
    <property type="entry name" value="alpha/beta-Hydrolases"/>
    <property type="match status" value="1"/>
</dbReference>
<feature type="domain" description="AB hydrolase-1" evidence="3">
    <location>
        <begin position="66"/>
        <end position="310"/>
    </location>
</feature>
<dbReference type="AlphaFoldDB" id="A0A7W5ZUH7"/>
<comment type="caution">
    <text evidence="4">The sequence shown here is derived from an EMBL/GenBank/DDBJ whole genome shotgun (WGS) entry which is preliminary data.</text>
</comment>
<feature type="chain" id="PRO_5030668593" evidence="2">
    <location>
        <begin position="31"/>
        <end position="325"/>
    </location>
</feature>
<evidence type="ECO:0000313" key="5">
    <source>
        <dbReference type="Proteomes" id="UP000562395"/>
    </source>
</evidence>
<reference evidence="4 5" key="1">
    <citation type="submission" date="2020-08" db="EMBL/GenBank/DDBJ databases">
        <title>Genomic Encyclopedia of Type Strains, Phase IV (KMG-IV): sequencing the most valuable type-strain genomes for metagenomic binning, comparative biology and taxonomic classification.</title>
        <authorList>
            <person name="Goeker M."/>
        </authorList>
    </citation>
    <scope>NUCLEOTIDE SEQUENCE [LARGE SCALE GENOMIC DNA]</scope>
    <source>
        <strain evidence="4 5">DSM 14552</strain>
    </source>
</reference>
<organism evidence="4 5">
    <name type="scientific">Novosphingobium hassiacum</name>
    <dbReference type="NCBI Taxonomy" id="173676"/>
    <lineage>
        <taxon>Bacteria</taxon>
        <taxon>Pseudomonadati</taxon>
        <taxon>Pseudomonadota</taxon>
        <taxon>Alphaproteobacteria</taxon>
        <taxon>Sphingomonadales</taxon>
        <taxon>Sphingomonadaceae</taxon>
        <taxon>Novosphingobium</taxon>
    </lineage>
</organism>
<accession>A0A7W5ZUH7</accession>
<dbReference type="RefSeq" id="WP_183611717.1">
    <property type="nucleotide sequence ID" value="NZ_JACICY010000001.1"/>
</dbReference>
<dbReference type="Pfam" id="PF00561">
    <property type="entry name" value="Abhydrolase_1"/>
    <property type="match status" value="1"/>
</dbReference>
<dbReference type="PRINTS" id="PR00111">
    <property type="entry name" value="ABHYDROLASE"/>
</dbReference>
<dbReference type="InterPro" id="IPR051340">
    <property type="entry name" value="Haloalkane_dehalogenase"/>
</dbReference>
<dbReference type="InterPro" id="IPR000639">
    <property type="entry name" value="Epox_hydrolase-like"/>
</dbReference>
<feature type="signal peptide" evidence="2">
    <location>
        <begin position="1"/>
        <end position="30"/>
    </location>
</feature>
<evidence type="ECO:0000256" key="2">
    <source>
        <dbReference type="SAM" id="SignalP"/>
    </source>
</evidence>
<dbReference type="PANTHER" id="PTHR42977:SF3">
    <property type="entry name" value="AB HYDROLASE-1 DOMAIN-CONTAINING PROTEIN"/>
    <property type="match status" value="1"/>
</dbReference>
<sequence>MTHSFRSTAGGLLATSAAGLLAATPLPAAAAPAHSTAHTSIETLYRTATVEGRKVFYREAGDPAAPTIVLLHGFPTSSHMYRDLIPALADKFHVIAPDYIGFGQSDAPSHTAFTYSFDNLTGHVDGLLDQLHLTSYILYMQDYGGPIGFRLFAAHPDRVKGFVIQNTNAYLEGVGDLPKQIFLPLWNKRDAATETAARSFLKAETTQFQYTVGAKNPEAISPDNWVHDQALLDRPGTDAYQLDLLENYKTNVALYDSWHAAFRKYQPKTLIVWGKADPFFIPAGAEAFKTDLPNANLVWLDAGHFVLDENTPRVAQEIKATFAAK</sequence>
<keyword evidence="5" id="KW-1185">Reference proteome</keyword>
<dbReference type="PANTHER" id="PTHR42977">
    <property type="entry name" value="HYDROLASE-RELATED"/>
    <property type="match status" value="1"/>
</dbReference>
<name>A0A7W5ZUH7_9SPHN</name>
<dbReference type="InterPro" id="IPR029058">
    <property type="entry name" value="AB_hydrolase_fold"/>
</dbReference>